<feature type="transmembrane region" description="Helical" evidence="2">
    <location>
        <begin position="235"/>
        <end position="258"/>
    </location>
</feature>
<gene>
    <name evidence="4" type="ORF">B0H17DRAFT_1195357</name>
</gene>
<dbReference type="GO" id="GO:0016787">
    <property type="term" value="F:hydrolase activity"/>
    <property type="evidence" value="ECO:0007669"/>
    <property type="project" value="InterPro"/>
</dbReference>
<accession>A0AAD7DWQ5</accession>
<keyword evidence="2" id="KW-1133">Transmembrane helix</keyword>
<evidence type="ECO:0000313" key="4">
    <source>
        <dbReference type="EMBL" id="KAJ7701581.1"/>
    </source>
</evidence>
<evidence type="ECO:0000256" key="1">
    <source>
        <dbReference type="SAM" id="MobiDB-lite"/>
    </source>
</evidence>
<dbReference type="InterPro" id="IPR013094">
    <property type="entry name" value="AB_hydrolase_3"/>
</dbReference>
<reference evidence="4" key="1">
    <citation type="submission" date="2023-03" db="EMBL/GenBank/DDBJ databases">
        <title>Massive genome expansion in bonnet fungi (Mycena s.s.) driven by repeated elements and novel gene families across ecological guilds.</title>
        <authorList>
            <consortium name="Lawrence Berkeley National Laboratory"/>
            <person name="Harder C.B."/>
            <person name="Miyauchi S."/>
            <person name="Viragh M."/>
            <person name="Kuo A."/>
            <person name="Thoen E."/>
            <person name="Andreopoulos B."/>
            <person name="Lu D."/>
            <person name="Skrede I."/>
            <person name="Drula E."/>
            <person name="Henrissat B."/>
            <person name="Morin E."/>
            <person name="Kohler A."/>
            <person name="Barry K."/>
            <person name="LaButti K."/>
            <person name="Morin E."/>
            <person name="Salamov A."/>
            <person name="Lipzen A."/>
            <person name="Mereny Z."/>
            <person name="Hegedus B."/>
            <person name="Baldrian P."/>
            <person name="Stursova M."/>
            <person name="Weitz H."/>
            <person name="Taylor A."/>
            <person name="Grigoriev I.V."/>
            <person name="Nagy L.G."/>
            <person name="Martin F."/>
            <person name="Kauserud H."/>
        </authorList>
    </citation>
    <scope>NUCLEOTIDE SEQUENCE</scope>
    <source>
        <strain evidence="4">CBHHK067</strain>
    </source>
</reference>
<keyword evidence="2" id="KW-0812">Transmembrane</keyword>
<evidence type="ECO:0000259" key="3">
    <source>
        <dbReference type="Pfam" id="PF07859"/>
    </source>
</evidence>
<keyword evidence="2" id="KW-0472">Membrane</keyword>
<dbReference type="Pfam" id="PF07859">
    <property type="entry name" value="Abhydrolase_3"/>
    <property type="match status" value="1"/>
</dbReference>
<comment type="caution">
    <text evidence="4">The sequence shown here is derived from an EMBL/GenBank/DDBJ whole genome shotgun (WGS) entry which is preliminary data.</text>
</comment>
<name>A0AAD7DWQ5_MYCRO</name>
<keyword evidence="5" id="KW-1185">Reference proteome</keyword>
<dbReference type="Proteomes" id="UP001221757">
    <property type="component" value="Unassembled WGS sequence"/>
</dbReference>
<protein>
    <recommendedName>
        <fullName evidence="3">Alpha/beta hydrolase fold-3 domain-containing protein</fullName>
    </recommendedName>
</protein>
<feature type="region of interest" description="Disordered" evidence="1">
    <location>
        <begin position="98"/>
        <end position="118"/>
    </location>
</feature>
<organism evidence="4 5">
    <name type="scientific">Mycena rosella</name>
    <name type="common">Pink bonnet</name>
    <name type="synonym">Agaricus rosellus</name>
    <dbReference type="NCBI Taxonomy" id="1033263"/>
    <lineage>
        <taxon>Eukaryota</taxon>
        <taxon>Fungi</taxon>
        <taxon>Dikarya</taxon>
        <taxon>Basidiomycota</taxon>
        <taxon>Agaricomycotina</taxon>
        <taxon>Agaricomycetes</taxon>
        <taxon>Agaricomycetidae</taxon>
        <taxon>Agaricales</taxon>
        <taxon>Marasmiineae</taxon>
        <taxon>Mycenaceae</taxon>
        <taxon>Mycena</taxon>
    </lineage>
</organism>
<dbReference type="SUPFAM" id="SSF53474">
    <property type="entry name" value="alpha/beta-Hydrolases"/>
    <property type="match status" value="1"/>
</dbReference>
<dbReference type="Gene3D" id="3.40.50.1820">
    <property type="entry name" value="alpha/beta hydrolase"/>
    <property type="match status" value="1"/>
</dbReference>
<feature type="transmembrane region" description="Helical" evidence="2">
    <location>
        <begin position="270"/>
        <end position="287"/>
    </location>
</feature>
<evidence type="ECO:0000313" key="5">
    <source>
        <dbReference type="Proteomes" id="UP001221757"/>
    </source>
</evidence>
<sequence>MGRSSPPLACPCADHRALLSLHQNHSRLPPYRPVLVVDVLKVGQEQTLRKGPAQRWATASAVPDPRLVLNARLVGANPRHRESSTILYPHAARRVPTANYRHPRPSRPPVPSVKNGTTRPLRPSLIRCCARATSNPARLKFSGDSRAGIAVIFVFRPAPSRLPRGSRVARVRIRIRATAPATPVVAPPRPRARRGRQGGERAGCGGNYPEFELRLLRICRFARVMWIRPKRLERVVMFVHGGGVLLVLPFSLAFWRYVQVELKQGVEVGIALFSYSLAPIATFPTALKQARLGLEFLLAAAVQPQNLQRAGDSAGRSLIVQLLSQMLHPLPRSTCRLPRAPWVNLSADSASHRENDERDVLRQGTLALAATVLAGVAAAVTFGEAFKQHHAQTELMVQPGGLHIKDLFLLLRWRRA</sequence>
<evidence type="ECO:0000256" key="2">
    <source>
        <dbReference type="SAM" id="Phobius"/>
    </source>
</evidence>
<dbReference type="EMBL" id="JARKIE010000017">
    <property type="protein sequence ID" value="KAJ7701581.1"/>
    <property type="molecule type" value="Genomic_DNA"/>
</dbReference>
<dbReference type="AlphaFoldDB" id="A0AAD7DWQ5"/>
<dbReference type="InterPro" id="IPR029058">
    <property type="entry name" value="AB_hydrolase_fold"/>
</dbReference>
<proteinExistence type="predicted"/>
<feature type="domain" description="Alpha/beta hydrolase fold-3" evidence="3">
    <location>
        <begin position="236"/>
        <end position="372"/>
    </location>
</feature>